<dbReference type="PANTHER" id="PTHR38696">
    <property type="entry name" value="MEDIATOR OF RNA POLYMERASE II TRANSCRIPTION SUBUNIT 13"/>
    <property type="match status" value="1"/>
</dbReference>
<feature type="region of interest" description="Disordered" evidence="1">
    <location>
        <begin position="1"/>
        <end position="21"/>
    </location>
</feature>
<name>A0A165HIA9_EXIGL</name>
<dbReference type="AlphaFoldDB" id="A0A165HIA9"/>
<accession>A0A165HIA9</accession>
<dbReference type="OrthoDB" id="58379at2759"/>
<reference evidence="2 3" key="1">
    <citation type="journal article" date="2016" name="Mol. Biol. Evol.">
        <title>Comparative Genomics of Early-Diverging Mushroom-Forming Fungi Provides Insights into the Origins of Lignocellulose Decay Capabilities.</title>
        <authorList>
            <person name="Nagy L.G."/>
            <person name="Riley R."/>
            <person name="Tritt A."/>
            <person name="Adam C."/>
            <person name="Daum C."/>
            <person name="Floudas D."/>
            <person name="Sun H."/>
            <person name="Yadav J.S."/>
            <person name="Pangilinan J."/>
            <person name="Larsson K.H."/>
            <person name="Matsuura K."/>
            <person name="Barry K."/>
            <person name="Labutti K."/>
            <person name="Kuo R."/>
            <person name="Ohm R.A."/>
            <person name="Bhattacharya S.S."/>
            <person name="Shirouzu T."/>
            <person name="Yoshinaga Y."/>
            <person name="Martin F.M."/>
            <person name="Grigoriev I.V."/>
            <person name="Hibbett D.S."/>
        </authorList>
    </citation>
    <scope>NUCLEOTIDE SEQUENCE [LARGE SCALE GENOMIC DNA]</scope>
    <source>
        <strain evidence="2 3">HHB12029</strain>
    </source>
</reference>
<evidence type="ECO:0000256" key="1">
    <source>
        <dbReference type="SAM" id="MobiDB-lite"/>
    </source>
</evidence>
<evidence type="ECO:0000313" key="3">
    <source>
        <dbReference type="Proteomes" id="UP000077266"/>
    </source>
</evidence>
<dbReference type="Proteomes" id="UP000077266">
    <property type="component" value="Unassembled WGS sequence"/>
</dbReference>
<protein>
    <submittedName>
        <fullName evidence="2">Uncharacterized protein</fullName>
    </submittedName>
</protein>
<dbReference type="PANTHER" id="PTHR38696:SF1">
    <property type="entry name" value="MEDIATOR OF RNA POLYMERASE II TRANSCRIPTION SUBUNIT 13"/>
    <property type="match status" value="1"/>
</dbReference>
<keyword evidence="3" id="KW-1185">Reference proteome</keyword>
<dbReference type="EMBL" id="KV426016">
    <property type="protein sequence ID" value="KZV92012.1"/>
    <property type="molecule type" value="Genomic_DNA"/>
</dbReference>
<dbReference type="STRING" id="1314781.A0A165HIA9"/>
<evidence type="ECO:0000313" key="2">
    <source>
        <dbReference type="EMBL" id="KZV92012.1"/>
    </source>
</evidence>
<proteinExistence type="predicted"/>
<organism evidence="2 3">
    <name type="scientific">Exidia glandulosa HHB12029</name>
    <dbReference type="NCBI Taxonomy" id="1314781"/>
    <lineage>
        <taxon>Eukaryota</taxon>
        <taxon>Fungi</taxon>
        <taxon>Dikarya</taxon>
        <taxon>Basidiomycota</taxon>
        <taxon>Agaricomycotina</taxon>
        <taxon>Agaricomycetes</taxon>
        <taxon>Auriculariales</taxon>
        <taxon>Exidiaceae</taxon>
        <taxon>Exidia</taxon>
    </lineage>
</organism>
<gene>
    <name evidence="2" type="ORF">EXIGLDRAFT_718798</name>
</gene>
<sequence>MEKQAPPPIYDESKSQSTSGSMPAIRNQYACLTLNMSDLLRCISFPDATIGLIRETINNSWPRGIQGERDYYGAHEFKLKGNPWYGQVAEAVPSRQLMCALLSALYHAGWQLVASTDVTKKSYDKDSLFFRSATIPSPCTFFAASFNEGDKLRLINAPPNVINAVKQILGGAIQREEWKVPNVAYQFKMHGYPWYANGSDTVTTRVLLLNILDALAAYGWELHATVDMSTGSGGSESRSAGQDTDSWFLKKFQQ</sequence>
<dbReference type="InParanoid" id="A0A165HIA9"/>